<dbReference type="InterPro" id="IPR016205">
    <property type="entry name" value="Glycerol_DH"/>
</dbReference>
<dbReference type="RefSeq" id="WP_342020458.1">
    <property type="nucleotide sequence ID" value="NZ_JBBYAK010000001.1"/>
</dbReference>
<keyword evidence="11" id="KW-1185">Reference proteome</keyword>
<name>A0ABU9JZG8_9BACI</name>
<dbReference type="InterPro" id="IPR001670">
    <property type="entry name" value="ADH_Fe/GldA"/>
</dbReference>
<keyword evidence="2" id="KW-0479">Metal-binding</keyword>
<dbReference type="PANTHER" id="PTHR43616:SF5">
    <property type="entry name" value="GLYCEROL DEHYDROGENASE 1"/>
    <property type="match status" value="1"/>
</dbReference>
<evidence type="ECO:0000256" key="2">
    <source>
        <dbReference type="ARBA" id="ARBA00022723"/>
    </source>
</evidence>
<evidence type="ECO:0000256" key="1">
    <source>
        <dbReference type="ARBA" id="ARBA00007358"/>
    </source>
</evidence>
<comment type="similarity">
    <text evidence="1">Belongs to the iron-containing alcohol dehydrogenase family.</text>
</comment>
<dbReference type="Gene3D" id="1.20.1090.10">
    <property type="entry name" value="Dehydroquinate synthase-like - alpha domain"/>
    <property type="match status" value="1"/>
</dbReference>
<evidence type="ECO:0000256" key="3">
    <source>
        <dbReference type="ARBA" id="ARBA00023002"/>
    </source>
</evidence>
<dbReference type="GO" id="GO:0008888">
    <property type="term" value="F:glycerol dehydrogenase (NAD+) activity"/>
    <property type="evidence" value="ECO:0007669"/>
    <property type="project" value="UniProtKB-EC"/>
</dbReference>
<dbReference type="InterPro" id="IPR018211">
    <property type="entry name" value="ADH_Fe_CS"/>
</dbReference>
<evidence type="ECO:0000256" key="5">
    <source>
        <dbReference type="ARBA" id="ARBA00037918"/>
    </source>
</evidence>
<sequence>MADFRAWGSPHRYIQGPNILENISQYTNIFGKKVGFIIDCFFYDEWKNVFQNEYIDPGYDIKIVSFKGEITNCNVKKYVEDFKFFSPDVFVGMGGGKTIDLTKAVASILGKEIIICPTVASTDAPTSAMSIIYSSEGEFEEIVLHKKNPDLVIVDSNIISQAPTRFLISGMGDALSTYFEAKSNQRTNNNNYVWSDIGSFSYTQTGFYIAKACYEILLENGLQAKIAAENHVLTEALENIIECNTLMSGLGFENVGCSIAHAIGNAFTILPNGENMLHGERVAFGVICQLLFESEKEETIEQVVNFCLDIGLPITLEDLNIEATKENLMTIAREAIHADSWKAVPLTITEEKIANYIIAGDAISKYYKNLRHYK</sequence>
<evidence type="ECO:0000313" key="11">
    <source>
        <dbReference type="Proteomes" id="UP001459714"/>
    </source>
</evidence>
<evidence type="ECO:0000259" key="9">
    <source>
        <dbReference type="Pfam" id="PF00465"/>
    </source>
</evidence>
<dbReference type="Pfam" id="PF00465">
    <property type="entry name" value="Fe-ADH"/>
    <property type="match status" value="1"/>
</dbReference>
<dbReference type="NCBIfam" id="NF006941">
    <property type="entry name" value="PRK09423.1"/>
    <property type="match status" value="1"/>
</dbReference>
<comment type="catalytic activity">
    <reaction evidence="8">
        <text>glycerol + NAD(+) = dihydroxyacetone + NADH + H(+)</text>
        <dbReference type="Rhea" id="RHEA:13769"/>
        <dbReference type="ChEBI" id="CHEBI:15378"/>
        <dbReference type="ChEBI" id="CHEBI:16016"/>
        <dbReference type="ChEBI" id="CHEBI:17754"/>
        <dbReference type="ChEBI" id="CHEBI:57540"/>
        <dbReference type="ChEBI" id="CHEBI:57945"/>
        <dbReference type="EC" id="1.1.1.6"/>
    </reaction>
</comment>
<comment type="pathway">
    <text evidence="5">Polyol metabolism; glycerol fermentation; glycerone phosphate from glycerol (oxidative route): step 1/2.</text>
</comment>
<dbReference type="Proteomes" id="UP001459714">
    <property type="component" value="Unassembled WGS sequence"/>
</dbReference>
<feature type="domain" description="Alcohol dehydrogenase iron-type/glycerol dehydrogenase GldA" evidence="9">
    <location>
        <begin position="10"/>
        <end position="155"/>
    </location>
</feature>
<protein>
    <recommendedName>
        <fullName evidence="7">Glycerol dehydrogenase</fullName>
        <ecNumber evidence="6">1.1.1.6</ecNumber>
    </recommendedName>
</protein>
<evidence type="ECO:0000256" key="6">
    <source>
        <dbReference type="ARBA" id="ARBA00039147"/>
    </source>
</evidence>
<keyword evidence="4" id="KW-0520">NAD</keyword>
<evidence type="ECO:0000313" key="10">
    <source>
        <dbReference type="EMBL" id="MEL3958254.1"/>
    </source>
</evidence>
<keyword evidence="3 10" id="KW-0560">Oxidoreductase</keyword>
<evidence type="ECO:0000256" key="4">
    <source>
        <dbReference type="ARBA" id="ARBA00023027"/>
    </source>
</evidence>
<dbReference type="CDD" id="cd08170">
    <property type="entry name" value="GlyDH"/>
    <property type="match status" value="1"/>
</dbReference>
<dbReference type="EC" id="1.1.1.6" evidence="6"/>
<dbReference type="PROSITE" id="PS00913">
    <property type="entry name" value="ADH_IRON_1"/>
    <property type="match status" value="1"/>
</dbReference>
<reference evidence="10 11" key="1">
    <citation type="submission" date="2024-03" db="EMBL/GenBank/DDBJ databases">
        <title>Bacilli Hybrid Assemblies.</title>
        <authorList>
            <person name="Kovac J."/>
        </authorList>
    </citation>
    <scope>NUCLEOTIDE SEQUENCE [LARGE SCALE GENOMIC DNA]</scope>
    <source>
        <strain evidence="10 11">FSL M8-0022</strain>
    </source>
</reference>
<dbReference type="Gene3D" id="3.40.50.1970">
    <property type="match status" value="1"/>
</dbReference>
<gene>
    <name evidence="10" type="ORF">NST17_13765</name>
</gene>
<organism evidence="10 11">
    <name type="scientific">Caldifermentibacillus hisashii</name>
    <dbReference type="NCBI Taxonomy" id="996558"/>
    <lineage>
        <taxon>Bacteria</taxon>
        <taxon>Bacillati</taxon>
        <taxon>Bacillota</taxon>
        <taxon>Bacilli</taxon>
        <taxon>Bacillales</taxon>
        <taxon>Bacillaceae</taxon>
        <taxon>Caldifermentibacillus</taxon>
    </lineage>
</organism>
<dbReference type="PIRSF" id="PIRSF000112">
    <property type="entry name" value="Glycerol_dehydrogenase"/>
    <property type="match status" value="1"/>
</dbReference>
<dbReference type="SUPFAM" id="SSF56796">
    <property type="entry name" value="Dehydroquinate synthase-like"/>
    <property type="match status" value="1"/>
</dbReference>
<dbReference type="PANTHER" id="PTHR43616">
    <property type="entry name" value="GLYCEROL DEHYDROGENASE"/>
    <property type="match status" value="1"/>
</dbReference>
<evidence type="ECO:0000256" key="8">
    <source>
        <dbReference type="ARBA" id="ARBA00049006"/>
    </source>
</evidence>
<comment type="caution">
    <text evidence="10">The sequence shown here is derived from an EMBL/GenBank/DDBJ whole genome shotgun (WGS) entry which is preliminary data.</text>
</comment>
<evidence type="ECO:0000256" key="7">
    <source>
        <dbReference type="ARBA" id="ARBA00040132"/>
    </source>
</evidence>
<dbReference type="EMBL" id="JBBYAK010000001">
    <property type="protein sequence ID" value="MEL3958254.1"/>
    <property type="molecule type" value="Genomic_DNA"/>
</dbReference>
<proteinExistence type="inferred from homology"/>
<accession>A0ABU9JZG8</accession>